<dbReference type="Proteomes" id="UP000015102">
    <property type="component" value="Unassembled WGS sequence"/>
</dbReference>
<evidence type="ECO:0000313" key="2">
    <source>
        <dbReference type="Proteomes" id="UP000015102"/>
    </source>
</evidence>
<organism evidence="1 2">
    <name type="scientific">Megaselia scalaris</name>
    <name type="common">Humpbacked fly</name>
    <name type="synonym">Phora scalaris</name>
    <dbReference type="NCBI Taxonomy" id="36166"/>
    <lineage>
        <taxon>Eukaryota</taxon>
        <taxon>Metazoa</taxon>
        <taxon>Ecdysozoa</taxon>
        <taxon>Arthropoda</taxon>
        <taxon>Hexapoda</taxon>
        <taxon>Insecta</taxon>
        <taxon>Pterygota</taxon>
        <taxon>Neoptera</taxon>
        <taxon>Endopterygota</taxon>
        <taxon>Diptera</taxon>
        <taxon>Brachycera</taxon>
        <taxon>Muscomorpha</taxon>
        <taxon>Platypezoidea</taxon>
        <taxon>Phoridae</taxon>
        <taxon>Megaseliini</taxon>
        <taxon>Megaselia</taxon>
    </lineage>
</organism>
<dbReference type="HOGENOM" id="CLU_2925228_0_0_1"/>
<keyword evidence="2" id="KW-1185">Reference proteome</keyword>
<proteinExistence type="predicted"/>
<accession>T1GPS4</accession>
<sequence>MVWGIKWNPYIEFSQIQSDKKKTLIQQPKSTTSTTNTFSDWWMNFLKEILVTNRLTKQTNK</sequence>
<reference evidence="2" key="1">
    <citation type="submission" date="2013-02" db="EMBL/GenBank/DDBJ databases">
        <authorList>
            <person name="Hughes D."/>
        </authorList>
    </citation>
    <scope>NUCLEOTIDE SEQUENCE</scope>
    <source>
        <strain>Durham</strain>
        <strain evidence="2">NC isolate 2 -- Noor lab</strain>
    </source>
</reference>
<dbReference type="EMBL" id="CAQQ02393834">
    <property type="status" value="NOT_ANNOTATED_CDS"/>
    <property type="molecule type" value="Genomic_DNA"/>
</dbReference>
<name>T1GPS4_MEGSC</name>
<reference evidence="1" key="2">
    <citation type="submission" date="2015-06" db="UniProtKB">
        <authorList>
            <consortium name="EnsemblMetazoa"/>
        </authorList>
    </citation>
    <scope>IDENTIFICATION</scope>
</reference>
<dbReference type="AlphaFoldDB" id="T1GPS4"/>
<evidence type="ECO:0000313" key="1">
    <source>
        <dbReference type="EnsemblMetazoa" id="MESCA005616-PA"/>
    </source>
</evidence>
<protein>
    <submittedName>
        <fullName evidence="1">Uncharacterized protein</fullName>
    </submittedName>
</protein>
<dbReference type="EnsemblMetazoa" id="MESCA005616-RA">
    <property type="protein sequence ID" value="MESCA005616-PA"/>
    <property type="gene ID" value="MESCA005616"/>
</dbReference>